<evidence type="ECO:0000313" key="3">
    <source>
        <dbReference type="Proteomes" id="UP000813444"/>
    </source>
</evidence>
<comment type="caution">
    <text evidence="2">The sequence shown here is derived from an EMBL/GenBank/DDBJ whole genome shotgun (WGS) entry which is preliminary data.</text>
</comment>
<reference evidence="2" key="1">
    <citation type="journal article" date="2021" name="Nat. Commun.">
        <title>Genetic determinants of endophytism in the Arabidopsis root mycobiome.</title>
        <authorList>
            <person name="Mesny F."/>
            <person name="Miyauchi S."/>
            <person name="Thiergart T."/>
            <person name="Pickel B."/>
            <person name="Atanasova L."/>
            <person name="Karlsson M."/>
            <person name="Huettel B."/>
            <person name="Barry K.W."/>
            <person name="Haridas S."/>
            <person name="Chen C."/>
            <person name="Bauer D."/>
            <person name="Andreopoulos W."/>
            <person name="Pangilinan J."/>
            <person name="LaButti K."/>
            <person name="Riley R."/>
            <person name="Lipzen A."/>
            <person name="Clum A."/>
            <person name="Drula E."/>
            <person name="Henrissat B."/>
            <person name="Kohler A."/>
            <person name="Grigoriev I.V."/>
            <person name="Martin F.M."/>
            <person name="Hacquard S."/>
        </authorList>
    </citation>
    <scope>NUCLEOTIDE SEQUENCE</scope>
    <source>
        <strain evidence="2">MPI-CAGE-CH-0235</strain>
    </source>
</reference>
<proteinExistence type="predicted"/>
<gene>
    <name evidence="2" type="ORF">B0I35DRAFT_422944</name>
</gene>
<protein>
    <submittedName>
        <fullName evidence="2">Uncharacterized protein</fullName>
    </submittedName>
</protein>
<sequence>MYPREGSSVLAFSTARLRTSSSWRWRGTLFFVFVVLPSCTGQECASFHSIYIYMCVCEYLFSSILYAFGHLRLVRYSCSLREEGADKSDPLVVVLVNTINTRP</sequence>
<keyword evidence="3" id="KW-1185">Reference proteome</keyword>
<dbReference type="EMBL" id="JAGPNK010000002">
    <property type="protein sequence ID" value="KAH7326524.1"/>
    <property type="molecule type" value="Genomic_DNA"/>
</dbReference>
<feature type="transmembrane region" description="Helical" evidence="1">
    <location>
        <begin position="51"/>
        <end position="71"/>
    </location>
</feature>
<keyword evidence="1" id="KW-0812">Transmembrane</keyword>
<keyword evidence="1" id="KW-0472">Membrane</keyword>
<name>A0A8K0WX43_9HYPO</name>
<keyword evidence="1" id="KW-1133">Transmembrane helix</keyword>
<organism evidence="2 3">
    <name type="scientific">Stachybotrys elegans</name>
    <dbReference type="NCBI Taxonomy" id="80388"/>
    <lineage>
        <taxon>Eukaryota</taxon>
        <taxon>Fungi</taxon>
        <taxon>Dikarya</taxon>
        <taxon>Ascomycota</taxon>
        <taxon>Pezizomycotina</taxon>
        <taxon>Sordariomycetes</taxon>
        <taxon>Hypocreomycetidae</taxon>
        <taxon>Hypocreales</taxon>
        <taxon>Stachybotryaceae</taxon>
        <taxon>Stachybotrys</taxon>
    </lineage>
</organism>
<dbReference type="AlphaFoldDB" id="A0A8K0WX43"/>
<evidence type="ECO:0000256" key="1">
    <source>
        <dbReference type="SAM" id="Phobius"/>
    </source>
</evidence>
<accession>A0A8K0WX43</accession>
<evidence type="ECO:0000313" key="2">
    <source>
        <dbReference type="EMBL" id="KAH7326524.1"/>
    </source>
</evidence>
<dbReference type="Proteomes" id="UP000813444">
    <property type="component" value="Unassembled WGS sequence"/>
</dbReference>